<evidence type="ECO:0000256" key="1">
    <source>
        <dbReference type="SAM" id="Coils"/>
    </source>
</evidence>
<keyword evidence="1" id="KW-0175">Coiled coil</keyword>
<proteinExistence type="evidence at transcript level"/>
<feature type="region of interest" description="Disordered" evidence="2">
    <location>
        <begin position="639"/>
        <end position="935"/>
    </location>
</feature>
<reference evidence="4" key="1">
    <citation type="submission" date="2016-10" db="EMBL/GenBank/DDBJ databases">
        <title>The assassin bug Pristhesancus plagipennis produces two different types of venom.</title>
        <authorList>
            <person name="Walker A.A."/>
            <person name="Herzig V."/>
            <person name="Jin J."/>
            <person name="Fry B.G."/>
            <person name="King G.F."/>
        </authorList>
    </citation>
    <scope>NUCLEOTIDE SEQUENCE</scope>
</reference>
<feature type="compositionally biased region" description="Low complexity" evidence="2">
    <location>
        <begin position="878"/>
        <end position="888"/>
    </location>
</feature>
<evidence type="ECO:0000256" key="2">
    <source>
        <dbReference type="SAM" id="MobiDB-lite"/>
    </source>
</evidence>
<sequence>MYYKVVFNIVSFVLIESIIASISPLTFPNENEQPLNIRYKQFPNLKKSENANGKLENYGVPTTSYKINDATNLITSEPLKHLHDGIIQDIGRFGTSDNHGKIKYIPIHSDMKDTGNYVTTDIGKVTVDGKPIESSSLLLGNGLANWITNLNNGRGPYGQGFVPMPNHGLGPGLSVKNDGSNNKQFGIFINQPFHISEAQKDKGEYSIANQLEAENRETGEINLSSKVIRKETKIYGQDTKDTSQEINNLLHTRGYDRIVLEYLLRQLGTNILGGNQQNNLSANNRALYLLQLQQMLNNMPAAAQQGGLDHLLLQLIRNPSQNLVQGQITNNEDSSKIVKIGSVEINNQSASNHQKFHPENISISSLKTVDGGESTKTNEKGNISKIVKIITIMNHDNKGSASNVNQMNEGNSGMKIIKIEGNEKLNVINNEQKQFNVIDKSKVTEQMNLSGNQHGKKKKCDKHGKFIIAIEKEENSETGIKENKGDITNVREENIMNKPEINLGHNTIKFDKETQNLENKEENMKAIHDNIELQINKDTEIIDSLYEKEIDLQASKDGWINSNSKGSNISEDQQEKSKEGNIANTATEEQNNGEKQVNNQKIVESDFGKVQNINDAIVSENEKITEKLESANDKKESIIEDAGIVDNGNSKDKSSETVINEGGTREPENGGVSSNEDLNKVEDNNKEEVISEGGNKEESNREGENKEVVIREEGIKTENSDKGEGNSENGIKIEDTNKEEGIDEGGNKVEEGNNEEGNKGESNTEEGIKIENNKEEGISEEENKMESKDKEENNSKGGNKEESKIEEENKEEGNSEEAIKIENKEEGISEEGNKIEEGNSEEGNKEESNKEDGIKIENNKEEGNIEEAIKIIEDNNKENGISEGGNIEENFKEEGNKEEGNSEEGNKNESNSEENKKEEINNEQGNQNKVTKEKGKCRKEFPGLYVLTVIKPTKKDYHHTENKQLNSQNILKLKLDIKKPNNDIVLKHKDNEYSITVEVGGLSSMDKPLIKHDKMKKCDDKRKKYKSKKENVWRWLSNKKKNGKFPKLNKYEKFYNKQLLKKPYHQLTALNFDKTSIKPKPNEKNQIDYYIIKKKIGKNNNLVAETRPKRKGKFQKIKFFTVSDDRITSNGKDNFNNKLKKVKYVIIKEEKQKLFQKPQNKFNSNRRFPKGRVNFQRLPQVLKKLLIKETKDNDELMASSEDNDLENERYILVNNNDLSKNRNILLNLIQENLDNEDESGSKITSLNNPLFIKQKHIIKVPNKNKKLIKKLSKYFLLENNLENENVLNIPKNYYSYNMKTEEQLNNKENPLNYIVLRENSIKPENDYNDLESKGQLIEEFSEDYQKYLSLIESSNNPETILEISQDKDISSLANSLGYIVISEKSDDTDQILSKFI</sequence>
<protein>
    <submittedName>
        <fullName evidence="4">Venom protein family 14 protein 1b</fullName>
    </submittedName>
</protein>
<keyword evidence="3" id="KW-0732">Signal</keyword>
<organism evidence="4">
    <name type="scientific">Pristhesancus plagipennis</name>
    <name type="common">Common assassin bug</name>
    <dbReference type="NCBI Taxonomy" id="1955184"/>
    <lineage>
        <taxon>Eukaryota</taxon>
        <taxon>Metazoa</taxon>
        <taxon>Ecdysozoa</taxon>
        <taxon>Arthropoda</taxon>
        <taxon>Hexapoda</taxon>
        <taxon>Insecta</taxon>
        <taxon>Pterygota</taxon>
        <taxon>Neoptera</taxon>
        <taxon>Paraneoptera</taxon>
        <taxon>Hemiptera</taxon>
        <taxon>Heteroptera</taxon>
        <taxon>Panheteroptera</taxon>
        <taxon>Cimicomorpha</taxon>
        <taxon>Reduviidae</taxon>
        <taxon>Harpactorinae</taxon>
        <taxon>Harpactorini</taxon>
        <taxon>Pristhesancus</taxon>
    </lineage>
</organism>
<feature type="signal peptide" evidence="3">
    <location>
        <begin position="1"/>
        <end position="20"/>
    </location>
</feature>
<evidence type="ECO:0000313" key="4">
    <source>
        <dbReference type="EMBL" id="ATU82721.1"/>
    </source>
</evidence>
<dbReference type="EMBL" id="KY030970">
    <property type="protein sequence ID" value="ATU82721.1"/>
    <property type="molecule type" value="mRNA"/>
</dbReference>
<evidence type="ECO:0000256" key="3">
    <source>
        <dbReference type="SAM" id="SignalP"/>
    </source>
</evidence>
<feature type="compositionally biased region" description="Basic and acidic residues" evidence="2">
    <location>
        <begin position="889"/>
        <end position="907"/>
    </location>
</feature>
<feature type="region of interest" description="Disordered" evidence="2">
    <location>
        <begin position="558"/>
        <end position="579"/>
    </location>
</feature>
<feature type="coiled-coil region" evidence="1">
    <location>
        <begin position="510"/>
        <end position="537"/>
    </location>
</feature>
<name>A0A2K8JM52_PRIPG</name>
<feature type="compositionally biased region" description="Basic and acidic residues" evidence="2">
    <location>
        <begin position="677"/>
        <end position="759"/>
    </location>
</feature>
<feature type="chain" id="PRO_5014635889" evidence="3">
    <location>
        <begin position="21"/>
        <end position="1396"/>
    </location>
</feature>
<feature type="compositionally biased region" description="Polar residues" evidence="2">
    <location>
        <begin position="560"/>
        <end position="571"/>
    </location>
</feature>
<feature type="compositionally biased region" description="Basic and acidic residues" evidence="2">
    <location>
        <begin position="766"/>
        <end position="877"/>
    </location>
</feature>
<accession>A0A2K8JM52</accession>